<organism evidence="2 3">
    <name type="scientific">Emergomyces pasteurianus Ep9510</name>
    <dbReference type="NCBI Taxonomy" id="1447872"/>
    <lineage>
        <taxon>Eukaryota</taxon>
        <taxon>Fungi</taxon>
        <taxon>Dikarya</taxon>
        <taxon>Ascomycota</taxon>
        <taxon>Pezizomycotina</taxon>
        <taxon>Eurotiomycetes</taxon>
        <taxon>Eurotiomycetidae</taxon>
        <taxon>Onygenales</taxon>
        <taxon>Ajellomycetaceae</taxon>
        <taxon>Emergomyces</taxon>
    </lineage>
</organism>
<dbReference type="Proteomes" id="UP000182235">
    <property type="component" value="Unassembled WGS sequence"/>
</dbReference>
<evidence type="ECO:0000256" key="1">
    <source>
        <dbReference type="SAM" id="MobiDB-lite"/>
    </source>
</evidence>
<accession>A0A1J9P708</accession>
<evidence type="ECO:0000313" key="2">
    <source>
        <dbReference type="EMBL" id="OJD12232.1"/>
    </source>
</evidence>
<gene>
    <name evidence="2" type="ORF">AJ78_07138</name>
</gene>
<dbReference type="AlphaFoldDB" id="A0A1J9P708"/>
<feature type="region of interest" description="Disordered" evidence="1">
    <location>
        <begin position="67"/>
        <end position="87"/>
    </location>
</feature>
<name>A0A1J9P708_9EURO</name>
<keyword evidence="3" id="KW-1185">Reference proteome</keyword>
<proteinExistence type="predicted"/>
<sequence>MFQRQNRRTAEAFAKHQHVVHEYRRKKGIEGDIYLQFDPKWPTKVDEWKEYYYSQHRKLSGMRITAGEGRRWREEEKKRSEEGSGGSIRPADLYHFRTIPESKRRNFMILLNWIEQQLPEIAQECAMSNKESPRPDPVAPVEVFEIASPDTVVASMTENTTKSIRRSNNRNKQSTNPVLGSFGAPQVTKVHRKTPPVQNPRFSTIR</sequence>
<protein>
    <submittedName>
        <fullName evidence="2">Uncharacterized protein</fullName>
    </submittedName>
</protein>
<feature type="region of interest" description="Disordered" evidence="1">
    <location>
        <begin position="164"/>
        <end position="206"/>
    </location>
</feature>
<comment type="caution">
    <text evidence="2">The sequence shown here is derived from an EMBL/GenBank/DDBJ whole genome shotgun (WGS) entry which is preliminary data.</text>
</comment>
<dbReference type="OrthoDB" id="4188277at2759"/>
<evidence type="ECO:0000313" key="3">
    <source>
        <dbReference type="Proteomes" id="UP000182235"/>
    </source>
</evidence>
<dbReference type="VEuPathDB" id="FungiDB:AJ78_07138"/>
<reference evidence="2 3" key="1">
    <citation type="submission" date="2015-07" db="EMBL/GenBank/DDBJ databases">
        <title>Emmonsia species relationships and genome sequence.</title>
        <authorList>
            <consortium name="The Broad Institute Genomics Platform"/>
            <person name="Cuomo C.A."/>
            <person name="Munoz J.F."/>
            <person name="Imamovic A."/>
            <person name="Priest M.E."/>
            <person name="Young S."/>
            <person name="Clay O.K."/>
            <person name="McEwen J.G."/>
        </authorList>
    </citation>
    <scope>NUCLEOTIDE SEQUENCE [LARGE SCALE GENOMIC DNA]</scope>
    <source>
        <strain evidence="2 3">UAMH 9510</strain>
    </source>
</reference>
<dbReference type="EMBL" id="LGRN01000431">
    <property type="protein sequence ID" value="OJD12232.1"/>
    <property type="molecule type" value="Genomic_DNA"/>
</dbReference>
<feature type="compositionally biased region" description="Basic and acidic residues" evidence="1">
    <location>
        <begin position="68"/>
        <end position="82"/>
    </location>
</feature>